<dbReference type="InterPro" id="IPR037652">
    <property type="entry name" value="Mim2"/>
</dbReference>
<dbReference type="AlphaFoldDB" id="A0A316U996"/>
<dbReference type="GO" id="GO:0070096">
    <property type="term" value="P:mitochondrial outer membrane translocase complex assembly"/>
    <property type="evidence" value="ECO:0007669"/>
    <property type="project" value="InterPro"/>
</dbReference>
<feature type="region of interest" description="Disordered" evidence="1">
    <location>
        <begin position="1"/>
        <end position="27"/>
    </location>
</feature>
<sequence length="182" mass="20423">MASPSAEAGPSTGYIDDTPNFSPQSLDLISRIQERAWRRTLGEGKKSRRSRKSKSATHLGRGTYDSDGDDDDDVSSLASLDETASITTHSNSQSWPSDTYQESDDYDQEQQWREAMEQIDLAVRIVLCPLFGKYMGRQWALWAFSRYQNHGGLTMRFFGLNWVPETIVPSWLAIFSLSTGGA</sequence>
<dbReference type="GeneID" id="37013818"/>
<feature type="region of interest" description="Disordered" evidence="1">
    <location>
        <begin position="39"/>
        <end position="108"/>
    </location>
</feature>
<feature type="compositionally biased region" description="Polar residues" evidence="1">
    <location>
        <begin position="82"/>
        <end position="96"/>
    </location>
</feature>
<dbReference type="STRING" id="1684307.A0A316U996"/>
<dbReference type="RefSeq" id="XP_025348960.1">
    <property type="nucleotide sequence ID" value="XM_025492084.1"/>
</dbReference>
<feature type="compositionally biased region" description="Basic residues" evidence="1">
    <location>
        <begin position="46"/>
        <end position="55"/>
    </location>
</feature>
<proteinExistence type="predicted"/>
<evidence type="ECO:0000256" key="1">
    <source>
        <dbReference type="SAM" id="MobiDB-lite"/>
    </source>
</evidence>
<dbReference type="PANTHER" id="PTHR28230">
    <property type="entry name" value="CHROMOSOME 1, WHOLE GENOME SHOTGUN SEQUENCE"/>
    <property type="match status" value="1"/>
</dbReference>
<reference evidence="2 3" key="1">
    <citation type="journal article" date="2018" name="Mol. Biol. Evol.">
        <title>Broad Genomic Sampling Reveals a Smut Pathogenic Ancestry of the Fungal Clade Ustilaginomycotina.</title>
        <authorList>
            <person name="Kijpornyongpan T."/>
            <person name="Mondo S.J."/>
            <person name="Barry K."/>
            <person name="Sandor L."/>
            <person name="Lee J."/>
            <person name="Lipzen A."/>
            <person name="Pangilinan J."/>
            <person name="LaButti K."/>
            <person name="Hainaut M."/>
            <person name="Henrissat B."/>
            <person name="Grigoriev I.V."/>
            <person name="Spatafora J.W."/>
            <person name="Aime M.C."/>
        </authorList>
    </citation>
    <scope>NUCLEOTIDE SEQUENCE [LARGE SCALE GENOMIC DNA]</scope>
    <source>
        <strain evidence="2 3">MCA 4718</strain>
    </source>
</reference>
<name>A0A316U996_9BASI</name>
<accession>A0A316U996</accession>
<gene>
    <name evidence="2" type="ORF">BCV69DRAFT_281726</name>
</gene>
<dbReference type="Pfam" id="PF19117">
    <property type="entry name" value="Mim2"/>
    <property type="match status" value="1"/>
</dbReference>
<evidence type="ECO:0000313" key="3">
    <source>
        <dbReference type="Proteomes" id="UP000245942"/>
    </source>
</evidence>
<dbReference type="PANTHER" id="PTHR28230:SF1">
    <property type="entry name" value="MITOCHONDRIAL IMPORT PROTEIN 2"/>
    <property type="match status" value="1"/>
</dbReference>
<dbReference type="Proteomes" id="UP000245942">
    <property type="component" value="Unassembled WGS sequence"/>
</dbReference>
<evidence type="ECO:0000313" key="2">
    <source>
        <dbReference type="EMBL" id="PWN21800.1"/>
    </source>
</evidence>
<dbReference type="GO" id="GO:0045040">
    <property type="term" value="P:protein insertion into mitochondrial outer membrane"/>
    <property type="evidence" value="ECO:0007669"/>
    <property type="project" value="InterPro"/>
</dbReference>
<organism evidence="2 3">
    <name type="scientific">Pseudomicrostroma glucosiphilum</name>
    <dbReference type="NCBI Taxonomy" id="1684307"/>
    <lineage>
        <taxon>Eukaryota</taxon>
        <taxon>Fungi</taxon>
        <taxon>Dikarya</taxon>
        <taxon>Basidiomycota</taxon>
        <taxon>Ustilaginomycotina</taxon>
        <taxon>Exobasidiomycetes</taxon>
        <taxon>Microstromatales</taxon>
        <taxon>Microstromatales incertae sedis</taxon>
        <taxon>Pseudomicrostroma</taxon>
    </lineage>
</organism>
<protein>
    <submittedName>
        <fullName evidence="2">Uncharacterized protein</fullName>
    </submittedName>
</protein>
<dbReference type="OrthoDB" id="5555533at2759"/>
<keyword evidence="3" id="KW-1185">Reference proteome</keyword>
<dbReference type="GO" id="GO:0005741">
    <property type="term" value="C:mitochondrial outer membrane"/>
    <property type="evidence" value="ECO:0007669"/>
    <property type="project" value="TreeGrafter"/>
</dbReference>
<dbReference type="EMBL" id="KZ819324">
    <property type="protein sequence ID" value="PWN21800.1"/>
    <property type="molecule type" value="Genomic_DNA"/>
</dbReference>